<feature type="compositionally biased region" description="Acidic residues" evidence="1">
    <location>
        <begin position="175"/>
        <end position="190"/>
    </location>
</feature>
<evidence type="ECO:0000313" key="3">
    <source>
        <dbReference type="Proteomes" id="UP001224926"/>
    </source>
</evidence>
<keyword evidence="3" id="KW-1185">Reference proteome</keyword>
<dbReference type="GeneID" id="84214062"/>
<evidence type="ECO:0000256" key="1">
    <source>
        <dbReference type="SAM" id="MobiDB-lite"/>
    </source>
</evidence>
<protein>
    <submittedName>
        <fullName evidence="2">Uncharacterized protein</fullName>
    </submittedName>
</protein>
<dbReference type="RefSeq" id="WP_233274331.1">
    <property type="nucleotide sequence ID" value="NZ_CP101873.1"/>
</dbReference>
<gene>
    <name evidence="2" type="ORF">NP511_08935</name>
</gene>
<dbReference type="AlphaFoldDB" id="A0AAF0PIA0"/>
<dbReference type="EMBL" id="CP101873">
    <property type="protein sequence ID" value="WMT09740.1"/>
    <property type="molecule type" value="Genomic_DNA"/>
</dbReference>
<organism evidence="2 3">
    <name type="scientific">Natrinema thermotolerans</name>
    <dbReference type="NCBI Taxonomy" id="121872"/>
    <lineage>
        <taxon>Archaea</taxon>
        <taxon>Methanobacteriati</taxon>
        <taxon>Methanobacteriota</taxon>
        <taxon>Stenosarchaea group</taxon>
        <taxon>Halobacteria</taxon>
        <taxon>Halobacteriales</taxon>
        <taxon>Natrialbaceae</taxon>
        <taxon>Natrinema</taxon>
    </lineage>
</organism>
<accession>A0AAF0PIA0</accession>
<evidence type="ECO:0000313" key="2">
    <source>
        <dbReference type="EMBL" id="WMT09740.1"/>
    </source>
</evidence>
<sequence>MNRRKFIASTGGIGTAAIGTAVVLSGSAAAEIGDYRFTGTSISGESDDGSLSDIRAGATNVVFQYEGLDENPGEATVELQVVHGGNAATIDEATTSVSGTSQSDVSLGEDLSGSVLDHDGLSASDFRAAEDGSVTEKNVALRLVVSVNDVSGSSETDLNVVMRNAAADAGIGGEADGEVVTEEEDEDPGDDGPVAEINAIIEDINAELANVEPVGTIEDTDDETIGALIEEIFTQVTAEIEAQAGVEYDVSTPAEAREAAEEASLPPIADALNNAANAVEEIATIADYTIDDGGDDGGDDEPVAEINSIVEDINAQLENVEPVGTIEDTDDETIGALIEEIFTQVTAEIEAQAGVEYDVSTPAEAREAAEEASLPPIADALNNAADAVEEIATIADYTIDDGGDGDDGNGEDGDSETVAEINSIVEDINAQLENVEPVGTIDSADAETIDALAEEIFTQVTAEIEAQAGVEYDVSTVEEARAAAEDATLPPIADALNNAADAVEDIRNLASQ</sequence>
<proteinExistence type="predicted"/>
<reference evidence="2 3" key="1">
    <citation type="submission" date="2022-07" db="EMBL/GenBank/DDBJ databases">
        <title>Two temperate virus in Haloterrigena jeotgali A29.</title>
        <authorList>
            <person name="Deng X."/>
        </authorList>
    </citation>
    <scope>NUCLEOTIDE SEQUENCE [LARGE SCALE GENOMIC DNA]</scope>
    <source>
        <strain evidence="2 3">A29</strain>
    </source>
</reference>
<dbReference type="Proteomes" id="UP001224926">
    <property type="component" value="Chromosome"/>
</dbReference>
<feature type="region of interest" description="Disordered" evidence="1">
    <location>
        <begin position="173"/>
        <end position="192"/>
    </location>
</feature>
<name>A0AAF0PIA0_9EURY</name>